<evidence type="ECO:0000313" key="2">
    <source>
        <dbReference type="Proteomes" id="UP001328107"/>
    </source>
</evidence>
<dbReference type="Proteomes" id="UP001328107">
    <property type="component" value="Unassembled WGS sequence"/>
</dbReference>
<protein>
    <submittedName>
        <fullName evidence="1">Uncharacterized protein</fullName>
    </submittedName>
</protein>
<keyword evidence="2" id="KW-1185">Reference proteome</keyword>
<name>A0AAN5CFE1_9BILA</name>
<evidence type="ECO:0000313" key="1">
    <source>
        <dbReference type="EMBL" id="GMR44090.1"/>
    </source>
</evidence>
<accession>A0AAN5CFE1</accession>
<dbReference type="EMBL" id="BTRK01000003">
    <property type="protein sequence ID" value="GMR44090.1"/>
    <property type="molecule type" value="Genomic_DNA"/>
</dbReference>
<proteinExistence type="predicted"/>
<organism evidence="1 2">
    <name type="scientific">Pristionchus mayeri</name>
    <dbReference type="NCBI Taxonomy" id="1317129"/>
    <lineage>
        <taxon>Eukaryota</taxon>
        <taxon>Metazoa</taxon>
        <taxon>Ecdysozoa</taxon>
        <taxon>Nematoda</taxon>
        <taxon>Chromadorea</taxon>
        <taxon>Rhabditida</taxon>
        <taxon>Rhabditina</taxon>
        <taxon>Diplogasteromorpha</taxon>
        <taxon>Diplogasteroidea</taxon>
        <taxon>Neodiplogasteridae</taxon>
        <taxon>Pristionchus</taxon>
    </lineage>
</organism>
<sequence length="137" mass="14887">MGAKPVTHSNITVPPPCPRAQQLRWAVGGCCSAGCCSGRSCDSTDRNVSACALPDASRRLQKRDVDFDLQQIGDHGLVLLGRARAAVNRECDHGDESLVKVVAAHDVHVRVRLRALFSFSSITSGSEWAYFFCNPFL</sequence>
<gene>
    <name evidence="1" type="ORF">PMAYCL1PPCAC_14285</name>
</gene>
<comment type="caution">
    <text evidence="1">The sequence shown here is derived from an EMBL/GenBank/DDBJ whole genome shotgun (WGS) entry which is preliminary data.</text>
</comment>
<reference evidence="2" key="1">
    <citation type="submission" date="2022-10" db="EMBL/GenBank/DDBJ databases">
        <title>Genome assembly of Pristionchus species.</title>
        <authorList>
            <person name="Yoshida K."/>
            <person name="Sommer R.J."/>
        </authorList>
    </citation>
    <scope>NUCLEOTIDE SEQUENCE [LARGE SCALE GENOMIC DNA]</scope>
    <source>
        <strain evidence="2">RS5460</strain>
    </source>
</reference>
<dbReference type="AlphaFoldDB" id="A0AAN5CFE1"/>